<evidence type="ECO:0000256" key="1">
    <source>
        <dbReference type="SAM" id="MobiDB-lite"/>
    </source>
</evidence>
<feature type="compositionally biased region" description="Basic and acidic residues" evidence="1">
    <location>
        <begin position="49"/>
        <end position="64"/>
    </location>
</feature>
<sequence length="64" mass="7136">MSYNSSMRIKENRKIPKTAVATVGVAATIYGAYKLGKYLTGKKAPKRAWKTDYGRHGRNTEETA</sequence>
<proteinExistence type="predicted"/>
<feature type="region of interest" description="Disordered" evidence="1">
    <location>
        <begin position="43"/>
        <end position="64"/>
    </location>
</feature>
<dbReference type="AlphaFoldDB" id="A0A382QHF1"/>
<reference evidence="2" key="1">
    <citation type="submission" date="2018-05" db="EMBL/GenBank/DDBJ databases">
        <authorList>
            <person name="Lanie J.A."/>
            <person name="Ng W.-L."/>
            <person name="Kazmierczak K.M."/>
            <person name="Andrzejewski T.M."/>
            <person name="Davidsen T.M."/>
            <person name="Wayne K.J."/>
            <person name="Tettelin H."/>
            <person name="Glass J.I."/>
            <person name="Rusch D."/>
            <person name="Podicherti R."/>
            <person name="Tsui H.-C.T."/>
            <person name="Winkler M.E."/>
        </authorList>
    </citation>
    <scope>NUCLEOTIDE SEQUENCE</scope>
</reference>
<dbReference type="EMBL" id="UINC01114195">
    <property type="protein sequence ID" value="SVC84340.1"/>
    <property type="molecule type" value="Genomic_DNA"/>
</dbReference>
<protein>
    <submittedName>
        <fullName evidence="2">Uncharacterized protein</fullName>
    </submittedName>
</protein>
<gene>
    <name evidence="2" type="ORF">METZ01_LOCUS337194</name>
</gene>
<accession>A0A382QHF1</accession>
<evidence type="ECO:0000313" key="2">
    <source>
        <dbReference type="EMBL" id="SVC84340.1"/>
    </source>
</evidence>
<name>A0A382QHF1_9ZZZZ</name>
<organism evidence="2">
    <name type="scientific">marine metagenome</name>
    <dbReference type="NCBI Taxonomy" id="408172"/>
    <lineage>
        <taxon>unclassified sequences</taxon>
        <taxon>metagenomes</taxon>
        <taxon>ecological metagenomes</taxon>
    </lineage>
</organism>